<dbReference type="GO" id="GO:0033946">
    <property type="term" value="F:xyloglucan-specific endo-beta-1,4-glucanase activity"/>
    <property type="evidence" value="ECO:0007669"/>
    <property type="project" value="UniProtKB-EC"/>
</dbReference>
<dbReference type="InterPro" id="IPR002594">
    <property type="entry name" value="GH12"/>
</dbReference>
<evidence type="ECO:0000256" key="2">
    <source>
        <dbReference type="ARBA" id="ARBA00037012"/>
    </source>
</evidence>
<gene>
    <name evidence="8" type="ORF">EDD36DRAFT_31087</name>
</gene>
<dbReference type="InterPro" id="IPR013319">
    <property type="entry name" value="GH11/12"/>
</dbReference>
<keyword evidence="7" id="KW-0812">Transmembrane</keyword>
<evidence type="ECO:0000256" key="5">
    <source>
        <dbReference type="ARBA" id="ARBA00043018"/>
    </source>
</evidence>
<dbReference type="AlphaFoldDB" id="A0AAN6II27"/>
<evidence type="ECO:0000313" key="9">
    <source>
        <dbReference type="Proteomes" id="UP001203852"/>
    </source>
</evidence>
<dbReference type="PANTHER" id="PTHR34002">
    <property type="entry name" value="BLR1656 PROTEIN"/>
    <property type="match status" value="1"/>
</dbReference>
<accession>A0AAN6II27</accession>
<evidence type="ECO:0000256" key="6">
    <source>
        <dbReference type="RuleBase" id="RU361163"/>
    </source>
</evidence>
<name>A0AAN6II27_9EURO</name>
<keyword evidence="9" id="KW-1185">Reference proteome</keyword>
<proteinExistence type="inferred from homology"/>
<comment type="caution">
    <text evidence="8">The sequence shown here is derived from an EMBL/GenBank/DDBJ whole genome shotgun (WGS) entry which is preliminary data.</text>
</comment>
<dbReference type="GO" id="GO:0000272">
    <property type="term" value="P:polysaccharide catabolic process"/>
    <property type="evidence" value="ECO:0007669"/>
    <property type="project" value="UniProtKB-KW"/>
</dbReference>
<keyword evidence="6" id="KW-0119">Carbohydrate metabolism</keyword>
<keyword evidence="6" id="KW-0378">Hydrolase</keyword>
<dbReference type="GO" id="GO:0008810">
    <property type="term" value="F:cellulase activity"/>
    <property type="evidence" value="ECO:0007669"/>
    <property type="project" value="InterPro"/>
</dbReference>
<keyword evidence="6" id="KW-0624">Polysaccharide degradation</keyword>
<protein>
    <recommendedName>
        <fullName evidence="3">xyloglucan-specific endo-beta-1,4-glucanase</fullName>
        <ecNumber evidence="3">3.2.1.151</ecNumber>
    </recommendedName>
    <alternativeName>
        <fullName evidence="4">Xyloglucanase A</fullName>
    </alternativeName>
    <alternativeName>
        <fullName evidence="5">Xyloglucanendohydrolase A</fullName>
    </alternativeName>
</protein>
<dbReference type="Gene3D" id="2.60.120.180">
    <property type="match status" value="1"/>
</dbReference>
<reference evidence="8" key="1">
    <citation type="journal article" date="2022" name="bioRxiv">
        <title>Deciphering the potential niche of two novel black yeast fungi from a biological soil crust based on their genomes, phenotypes, and melanin regulation.</title>
        <authorList>
            <consortium name="DOE Joint Genome Institute"/>
            <person name="Carr E.C."/>
            <person name="Barton Q."/>
            <person name="Grambo S."/>
            <person name="Sullivan M."/>
            <person name="Renfro C.M."/>
            <person name="Kuo A."/>
            <person name="Pangilinan J."/>
            <person name="Lipzen A."/>
            <person name="Keymanesh K."/>
            <person name="Savage E."/>
            <person name="Barry K."/>
            <person name="Grigoriev I.V."/>
            <person name="Riekhof W.R."/>
            <person name="Harris S.S."/>
        </authorList>
    </citation>
    <scope>NUCLEOTIDE SEQUENCE</scope>
    <source>
        <strain evidence="8">JF 03-4F</strain>
    </source>
</reference>
<evidence type="ECO:0000256" key="4">
    <source>
        <dbReference type="ARBA" id="ARBA00041304"/>
    </source>
</evidence>
<comment type="similarity">
    <text evidence="1 6">Belongs to the glycosyl hydrolase 12 (cellulase H) family.</text>
</comment>
<evidence type="ECO:0000313" key="8">
    <source>
        <dbReference type="EMBL" id="KAI1618411.1"/>
    </source>
</evidence>
<sequence>MGLKSLISYGFLILPAAVTIGVLLGLQTYRESQGLSGPFTSNKVETNTYCQLAFGITPATGGQQYTLNPNQWGVTEDTTGSALCMNVTTNANGSYPTNITAPAWSITWQYPQGSDDQPVHAFPNIQIDRSDIFPIEINSVSAVNFAAEWAYGAGETLPTTTDVTALTAAGLNANVAIDMFIDSDPNAATSTVDAKYEVMIWLADFGAATQPIGLADGAVKTADINGTTFSLYYGTNSLSQKVLTWVATGTVQNIDTDFGPLLQGLTGIGGPATSDYLGYMAFGSETLYSSTNVTLYVPSLSMEVVPK</sequence>
<dbReference type="Pfam" id="PF01670">
    <property type="entry name" value="Glyco_hydro_12"/>
    <property type="match status" value="1"/>
</dbReference>
<organism evidence="8 9">
    <name type="scientific">Exophiala viscosa</name>
    <dbReference type="NCBI Taxonomy" id="2486360"/>
    <lineage>
        <taxon>Eukaryota</taxon>
        <taxon>Fungi</taxon>
        <taxon>Dikarya</taxon>
        <taxon>Ascomycota</taxon>
        <taxon>Pezizomycotina</taxon>
        <taxon>Eurotiomycetes</taxon>
        <taxon>Chaetothyriomycetidae</taxon>
        <taxon>Chaetothyriales</taxon>
        <taxon>Herpotrichiellaceae</taxon>
        <taxon>Exophiala</taxon>
    </lineage>
</organism>
<dbReference type="EMBL" id="MU404350">
    <property type="protein sequence ID" value="KAI1618411.1"/>
    <property type="molecule type" value="Genomic_DNA"/>
</dbReference>
<feature type="transmembrane region" description="Helical" evidence="7">
    <location>
        <begin position="6"/>
        <end position="26"/>
    </location>
</feature>
<keyword evidence="6" id="KW-0326">Glycosidase</keyword>
<comment type="catalytic activity">
    <reaction evidence="2">
        <text>xyloglucan + H2O = xyloglucan oligosaccharides.</text>
        <dbReference type="EC" id="3.2.1.151"/>
    </reaction>
</comment>
<dbReference type="InterPro" id="IPR013320">
    <property type="entry name" value="ConA-like_dom_sf"/>
</dbReference>
<dbReference type="SUPFAM" id="SSF49899">
    <property type="entry name" value="Concanavalin A-like lectins/glucanases"/>
    <property type="match status" value="1"/>
</dbReference>
<keyword evidence="7" id="KW-0472">Membrane</keyword>
<evidence type="ECO:0000256" key="1">
    <source>
        <dbReference type="ARBA" id="ARBA00005519"/>
    </source>
</evidence>
<evidence type="ECO:0000256" key="7">
    <source>
        <dbReference type="SAM" id="Phobius"/>
    </source>
</evidence>
<evidence type="ECO:0000256" key="3">
    <source>
        <dbReference type="ARBA" id="ARBA00038882"/>
    </source>
</evidence>
<dbReference type="PANTHER" id="PTHR34002:SF9">
    <property type="entry name" value="XYLOGLUCAN-SPECIFIC ENDO-BETA-1,4-GLUCANASE A"/>
    <property type="match status" value="1"/>
</dbReference>
<dbReference type="Proteomes" id="UP001203852">
    <property type="component" value="Unassembled WGS sequence"/>
</dbReference>
<keyword evidence="7" id="KW-1133">Transmembrane helix</keyword>
<dbReference type="EC" id="3.2.1.151" evidence="3"/>